<feature type="compositionally biased region" description="Basic residues" evidence="6">
    <location>
        <begin position="220"/>
        <end position="236"/>
    </location>
</feature>
<gene>
    <name evidence="7" type="ORF">CVAR292_00818</name>
</gene>
<evidence type="ECO:0000256" key="3">
    <source>
        <dbReference type="ARBA" id="ARBA00022691"/>
    </source>
</evidence>
<keyword evidence="8" id="KW-1185">Reference proteome</keyword>
<feature type="binding site" evidence="4">
    <location>
        <position position="330"/>
    </location>
    <ligand>
        <name>S-adenosyl-L-methionine</name>
        <dbReference type="ChEBI" id="CHEBI:59789"/>
    </ligand>
</feature>
<evidence type="ECO:0000256" key="5">
    <source>
        <dbReference type="PROSITE-ProRule" id="PRU10015"/>
    </source>
</evidence>
<evidence type="ECO:0000256" key="2">
    <source>
        <dbReference type="ARBA" id="ARBA00022679"/>
    </source>
</evidence>
<dbReference type="InterPro" id="IPR012340">
    <property type="entry name" value="NA-bd_OB-fold"/>
</dbReference>
<keyword evidence="1 4" id="KW-0489">Methyltransferase</keyword>
<evidence type="ECO:0000256" key="6">
    <source>
        <dbReference type="SAM" id="MobiDB-lite"/>
    </source>
</evidence>
<dbReference type="SUPFAM" id="SSF53335">
    <property type="entry name" value="S-adenosyl-L-methionine-dependent methyltransferases"/>
    <property type="match status" value="1"/>
</dbReference>
<evidence type="ECO:0000256" key="1">
    <source>
        <dbReference type="ARBA" id="ARBA00022603"/>
    </source>
</evidence>
<name>A0A0X2NL39_9CORY</name>
<dbReference type="PROSITE" id="PS51687">
    <property type="entry name" value="SAM_MT_RNA_M5U"/>
    <property type="match status" value="1"/>
</dbReference>
<evidence type="ECO:0000256" key="4">
    <source>
        <dbReference type="PROSITE-ProRule" id="PRU01024"/>
    </source>
</evidence>
<dbReference type="RefSeq" id="WP_141657014.1">
    <property type="nucleotide sequence ID" value="NZ_FAUH01000004.1"/>
</dbReference>
<dbReference type="AlphaFoldDB" id="A0A0X2NL39"/>
<keyword evidence="3 4" id="KW-0949">S-adenosyl-L-methionine</keyword>
<feature type="binding site" evidence="4">
    <location>
        <position position="268"/>
    </location>
    <ligand>
        <name>S-adenosyl-L-methionine</name>
        <dbReference type="ChEBI" id="CHEBI:59789"/>
    </ligand>
</feature>
<protein>
    <submittedName>
        <fullName evidence="7">SAM-dependent methyltransferases related to tRNA (Uracil-5-)-methyltransferase</fullName>
    </submittedName>
</protein>
<dbReference type="Proteomes" id="UP000182498">
    <property type="component" value="Unassembled WGS sequence"/>
</dbReference>
<keyword evidence="2 4" id="KW-0808">Transferase</keyword>
<dbReference type="Gene3D" id="3.40.50.150">
    <property type="entry name" value="Vaccinia Virus protein VP39"/>
    <property type="match status" value="1"/>
</dbReference>
<dbReference type="InterPro" id="IPR029063">
    <property type="entry name" value="SAM-dependent_MTases_sf"/>
</dbReference>
<comment type="similarity">
    <text evidence="4">Belongs to the class I-like SAM-binding methyltransferase superfamily. RNA M5U methyltransferase family.</text>
</comment>
<dbReference type="PROSITE" id="PS01230">
    <property type="entry name" value="TRMA_1"/>
    <property type="match status" value="1"/>
</dbReference>
<feature type="region of interest" description="Disordered" evidence="6">
    <location>
        <begin position="216"/>
        <end position="236"/>
    </location>
</feature>
<feature type="active site" description="Nucleophile" evidence="4">
    <location>
        <position position="401"/>
    </location>
</feature>
<dbReference type="InterPro" id="IPR030390">
    <property type="entry name" value="MeTrfase_TrmA_AS"/>
</dbReference>
<proteinExistence type="inferred from homology"/>
<feature type="binding site" evidence="4">
    <location>
        <position position="307"/>
    </location>
    <ligand>
        <name>S-adenosyl-L-methionine</name>
        <dbReference type="ChEBI" id="CHEBI:59789"/>
    </ligand>
</feature>
<accession>A0A0X2NL39</accession>
<dbReference type="CDD" id="cd02440">
    <property type="entry name" value="AdoMet_MTases"/>
    <property type="match status" value="1"/>
</dbReference>
<feature type="binding site" evidence="4">
    <location>
        <position position="374"/>
    </location>
    <ligand>
        <name>S-adenosyl-L-methionine</name>
        <dbReference type="ChEBI" id="CHEBI:59789"/>
    </ligand>
</feature>
<dbReference type="Gene3D" id="2.40.50.140">
    <property type="entry name" value="Nucleic acid-binding proteins"/>
    <property type="match status" value="1"/>
</dbReference>
<dbReference type="GO" id="GO:0070475">
    <property type="term" value="P:rRNA base methylation"/>
    <property type="evidence" value="ECO:0007669"/>
    <property type="project" value="TreeGrafter"/>
</dbReference>
<organism evidence="7 8">
    <name type="scientific">Corynebacterium variabile</name>
    <dbReference type="NCBI Taxonomy" id="1727"/>
    <lineage>
        <taxon>Bacteria</taxon>
        <taxon>Bacillati</taxon>
        <taxon>Actinomycetota</taxon>
        <taxon>Actinomycetes</taxon>
        <taxon>Mycobacteriales</taxon>
        <taxon>Corynebacteriaceae</taxon>
        <taxon>Corynebacterium</taxon>
    </lineage>
</organism>
<dbReference type="PANTHER" id="PTHR11061:SF30">
    <property type="entry name" value="TRNA (URACIL(54)-C(5))-METHYLTRANSFERASE"/>
    <property type="match status" value="1"/>
</dbReference>
<dbReference type="GO" id="GO:0070041">
    <property type="term" value="F:rRNA (uridine-C5-)-methyltransferase activity"/>
    <property type="evidence" value="ECO:0007669"/>
    <property type="project" value="TreeGrafter"/>
</dbReference>
<feature type="active site" evidence="5">
    <location>
        <position position="401"/>
    </location>
</feature>
<dbReference type="Gene3D" id="2.40.50.1070">
    <property type="match status" value="1"/>
</dbReference>
<evidence type="ECO:0000313" key="7">
    <source>
        <dbReference type="EMBL" id="CUU65499.1"/>
    </source>
</evidence>
<dbReference type="PANTHER" id="PTHR11061">
    <property type="entry name" value="RNA M5U METHYLTRANSFERASE"/>
    <property type="match status" value="1"/>
</dbReference>
<dbReference type="InterPro" id="IPR010280">
    <property type="entry name" value="U5_MeTrfase_fam"/>
</dbReference>
<dbReference type="OrthoDB" id="9804590at2"/>
<dbReference type="EMBL" id="FAUH01000004">
    <property type="protein sequence ID" value="CUU65499.1"/>
    <property type="molecule type" value="Genomic_DNA"/>
</dbReference>
<evidence type="ECO:0000313" key="8">
    <source>
        <dbReference type="Proteomes" id="UP000182498"/>
    </source>
</evidence>
<sequence length="446" mass="45982">MTDQLTLDITGPAHGGAAVARCGEDAGERSGQVVFVRGALPGETGVPVVLDEQTSGKRRFLTGRLADVAQIGGPSAHRVAPVCAAAAAGAGCCDLDFVDAEGSLEWKRQVVVDQFARIGHLDLTDVTVSATSPAPFTGYRTRVRLGVDAEGRAGLRSSGSHGIIPVAEAVCAQWTPALVDGLAEELVSFTLTPGAEVCVAVGTDGARSVVELVKESTGRKTTRGRRDHRRRNGAVRRRTRRTVLSGDGTVTHAVNGVTWTVPVEAFWQAHVASPELYSDWITSTLAGDAGVADAVPGDGSPAAWDLYGGSGVFSAALTAALPGAQVDCVDVASEATAAGEQALADRGVRFVAGDVASHIAELRGGRGLAAVVLDPPRTGAGDRVLEEVAAHRPAHILHIGCDPATAARDAATLASAGYRPVSLTAVDAFGLTHHVEVLSHYVRATE</sequence>
<reference evidence="8" key="1">
    <citation type="submission" date="2015-11" db="EMBL/GenBank/DDBJ databases">
        <authorList>
            <person name="Dugat-Bony E."/>
        </authorList>
    </citation>
    <scope>NUCLEOTIDE SEQUENCE [LARGE SCALE GENOMIC DNA]</scope>
    <source>
        <strain evidence="8">Mu292</strain>
    </source>
</reference>